<sequence>MPPKSRAFKARNIPCPHCPQLFLSYRGRTQHIEAIHGDLEPSNDPSIAPSSDAPGPEPSSSPPPANFDLPDHNSDPPSRSSSPPTVESNVKIEKHPILDGTPCDADGYDLPLGAPAPSWDHREPDDFASFDNRAAFEFADFLYIRDQMSGNNIDQLMQLMAALYPDRPPPFADARELYARIDDLPQGDIPWESFAVQYTGPRPATNVPTWMTDKYEVWFRSPLAVFEKQLANPDFKDELDWAPKRIFKNDKRQYTDLFSGNWAWQQAGRNSPERGESWGNLAPGTQSSILYMAELGIYMAIPKTTRQHAGSVDFRKFRRQLFHASLARIFSILKPYMTTARVTRCADRHFRRAIYGFGPVIADYPEQALYACIVQGWCPICLSPPDDLDKQSAHRCKEHTEALLDASLTVKELWDEFGVVADIIPFTDDFPRADIHELISVDLLHQLIKGTFKDHLVDWIVEYIQQMYDKSDGERILADIDRRIAITPPFTGLRNFPKGRNFKQWTGDDSKGLMKVFLPAIAGRVPSQMVQAVAHFTEFCYLVRRSVLDEDTLSAAESSLAKFWDTREVFRDVRPEGFSLPRQHSTKHYVPRIRMFGAPNGLCSSITESKHIKAVKKPYRRSNHNQPLSQMLLTNQRLDKLHYARVDFASRGMLSGALIPLLPPLDLAANNPVREALPDLDDDEVVEGPRFDGEVKLAKRYIRRVPRDLAGLASYLGQPRFPELVQHFLFGQLYPDYDGEVDASDLPSIDGKIYTYNSAQSIFYAPSDICGIGGMRRERIRSARSWFKGPPRYDCAFVVHDRDAPGMLGFHIGRVLLFSNSNTMTHCIHVL</sequence>
<dbReference type="GeneID" id="59345075"/>
<gene>
    <name evidence="3" type="ORF">MIND_00579900</name>
</gene>
<evidence type="ECO:0000313" key="4">
    <source>
        <dbReference type="Proteomes" id="UP000636479"/>
    </source>
</evidence>
<protein>
    <recommendedName>
        <fullName evidence="2">C2H2-type domain-containing protein</fullName>
    </recommendedName>
</protein>
<feature type="region of interest" description="Disordered" evidence="1">
    <location>
        <begin position="36"/>
        <end position="120"/>
    </location>
</feature>
<feature type="compositionally biased region" description="Pro residues" evidence="1">
    <location>
        <begin position="55"/>
        <end position="65"/>
    </location>
</feature>
<dbReference type="Pfam" id="PF18759">
    <property type="entry name" value="Plavaka"/>
    <property type="match status" value="2"/>
</dbReference>
<keyword evidence="4" id="KW-1185">Reference proteome</keyword>
<evidence type="ECO:0000313" key="3">
    <source>
        <dbReference type="EMBL" id="KAF7303508.1"/>
    </source>
</evidence>
<name>A0A8H6SPL4_9AGAR</name>
<proteinExistence type="predicted"/>
<feature type="compositionally biased region" description="Low complexity" evidence="1">
    <location>
        <begin position="75"/>
        <end position="84"/>
    </location>
</feature>
<dbReference type="InterPro" id="IPR041078">
    <property type="entry name" value="Plavaka"/>
</dbReference>
<dbReference type="PROSITE" id="PS00028">
    <property type="entry name" value="ZINC_FINGER_C2H2_1"/>
    <property type="match status" value="1"/>
</dbReference>
<evidence type="ECO:0000256" key="1">
    <source>
        <dbReference type="SAM" id="MobiDB-lite"/>
    </source>
</evidence>
<dbReference type="Proteomes" id="UP000636479">
    <property type="component" value="Unassembled WGS sequence"/>
</dbReference>
<dbReference type="EMBL" id="JACAZF010000005">
    <property type="protein sequence ID" value="KAF7303508.1"/>
    <property type="molecule type" value="Genomic_DNA"/>
</dbReference>
<dbReference type="InterPro" id="IPR013087">
    <property type="entry name" value="Znf_C2H2_type"/>
</dbReference>
<reference evidence="3" key="1">
    <citation type="submission" date="2020-05" db="EMBL/GenBank/DDBJ databases">
        <title>Mycena genomes resolve the evolution of fungal bioluminescence.</title>
        <authorList>
            <person name="Tsai I.J."/>
        </authorList>
    </citation>
    <scope>NUCLEOTIDE SEQUENCE</scope>
    <source>
        <strain evidence="3">171206Taipei</strain>
    </source>
</reference>
<accession>A0A8H6SPL4</accession>
<comment type="caution">
    <text evidence="3">The sequence shown here is derived from an EMBL/GenBank/DDBJ whole genome shotgun (WGS) entry which is preliminary data.</text>
</comment>
<dbReference type="RefSeq" id="XP_037220480.1">
    <property type="nucleotide sequence ID" value="XM_037362559.1"/>
</dbReference>
<organism evidence="3 4">
    <name type="scientific">Mycena indigotica</name>
    <dbReference type="NCBI Taxonomy" id="2126181"/>
    <lineage>
        <taxon>Eukaryota</taxon>
        <taxon>Fungi</taxon>
        <taxon>Dikarya</taxon>
        <taxon>Basidiomycota</taxon>
        <taxon>Agaricomycotina</taxon>
        <taxon>Agaricomycetes</taxon>
        <taxon>Agaricomycetidae</taxon>
        <taxon>Agaricales</taxon>
        <taxon>Marasmiineae</taxon>
        <taxon>Mycenaceae</taxon>
        <taxon>Mycena</taxon>
    </lineage>
</organism>
<dbReference type="AlphaFoldDB" id="A0A8H6SPL4"/>
<feature type="domain" description="C2H2-type" evidence="2">
    <location>
        <begin position="15"/>
        <end position="36"/>
    </location>
</feature>
<evidence type="ECO:0000259" key="2">
    <source>
        <dbReference type="PROSITE" id="PS00028"/>
    </source>
</evidence>
<dbReference type="OrthoDB" id="3199698at2759"/>